<dbReference type="AlphaFoldDB" id="A0A1I6TCW4"/>
<protein>
    <submittedName>
        <fullName evidence="2">Uncharacterized protein</fullName>
    </submittedName>
</protein>
<accession>A0A1I6TCW4</accession>
<name>A0A1I6TCW4_9CAUL</name>
<evidence type="ECO:0000313" key="2">
    <source>
        <dbReference type="EMBL" id="SFS86877.1"/>
    </source>
</evidence>
<feature type="transmembrane region" description="Helical" evidence="1">
    <location>
        <begin position="74"/>
        <end position="93"/>
    </location>
</feature>
<dbReference type="EMBL" id="FOZV01000009">
    <property type="protein sequence ID" value="SFS86877.1"/>
    <property type="molecule type" value="Genomic_DNA"/>
</dbReference>
<keyword evidence="1" id="KW-1133">Transmembrane helix</keyword>
<dbReference type="Proteomes" id="UP000198788">
    <property type="component" value="Unassembled WGS sequence"/>
</dbReference>
<organism evidence="2 3">
    <name type="scientific">Brevundimonas viscosa</name>
    <dbReference type="NCBI Taxonomy" id="871741"/>
    <lineage>
        <taxon>Bacteria</taxon>
        <taxon>Pseudomonadati</taxon>
        <taxon>Pseudomonadota</taxon>
        <taxon>Alphaproteobacteria</taxon>
        <taxon>Caulobacterales</taxon>
        <taxon>Caulobacteraceae</taxon>
        <taxon>Brevundimonas</taxon>
    </lineage>
</organism>
<sequence>MSELKSELVPNLVIAGGLVAAALAATAARQAGWIDGDTATRIVMAGTGLMLAWVGNRMPKRFVPAAQARRVNRVGGWSMALSGLVYGGLWAFAPFDVALWAGCAAVAAGMAVTVGYCLAGARRSAA</sequence>
<keyword evidence="1" id="KW-0472">Membrane</keyword>
<proteinExistence type="predicted"/>
<gene>
    <name evidence="2" type="ORF">SAMN05192570_3123</name>
</gene>
<reference evidence="3" key="1">
    <citation type="submission" date="2016-10" db="EMBL/GenBank/DDBJ databases">
        <authorList>
            <person name="Varghese N."/>
            <person name="Submissions S."/>
        </authorList>
    </citation>
    <scope>NUCLEOTIDE SEQUENCE [LARGE SCALE GENOMIC DNA]</scope>
    <source>
        <strain evidence="3">CGMCC 1.10683</strain>
    </source>
</reference>
<keyword evidence="3" id="KW-1185">Reference proteome</keyword>
<feature type="transmembrane region" description="Helical" evidence="1">
    <location>
        <begin position="38"/>
        <end position="54"/>
    </location>
</feature>
<dbReference type="STRING" id="871741.SAMN05192570_3123"/>
<evidence type="ECO:0000256" key="1">
    <source>
        <dbReference type="SAM" id="Phobius"/>
    </source>
</evidence>
<feature type="transmembrane region" description="Helical" evidence="1">
    <location>
        <begin position="99"/>
        <end position="119"/>
    </location>
</feature>
<dbReference type="RefSeq" id="WP_245777287.1">
    <property type="nucleotide sequence ID" value="NZ_FOZV01000009.1"/>
</dbReference>
<keyword evidence="1" id="KW-0812">Transmembrane</keyword>
<evidence type="ECO:0000313" key="3">
    <source>
        <dbReference type="Proteomes" id="UP000198788"/>
    </source>
</evidence>